<dbReference type="RefSeq" id="WP_101074230.1">
    <property type="nucleotide sequence ID" value="NZ_PISP01000006.1"/>
</dbReference>
<dbReference type="InterPro" id="IPR007848">
    <property type="entry name" value="Small_mtfrase_dom"/>
</dbReference>
<dbReference type="OrthoDB" id="9800643at2"/>
<keyword evidence="9" id="KW-1185">Reference proteome</keyword>
<dbReference type="InterPro" id="IPR019874">
    <property type="entry name" value="RF_methyltr_PrmC"/>
</dbReference>
<dbReference type="InterPro" id="IPR050320">
    <property type="entry name" value="N5-glutamine_MTase"/>
</dbReference>
<evidence type="ECO:0000259" key="6">
    <source>
        <dbReference type="Pfam" id="PF05175"/>
    </source>
</evidence>
<dbReference type="NCBIfam" id="TIGR00536">
    <property type="entry name" value="hemK_fam"/>
    <property type="match status" value="1"/>
</dbReference>
<dbReference type="PROSITE" id="PS00092">
    <property type="entry name" value="N6_MTASE"/>
    <property type="match status" value="1"/>
</dbReference>
<evidence type="ECO:0000256" key="4">
    <source>
        <dbReference type="ARBA" id="ARBA00022691"/>
    </source>
</evidence>
<dbReference type="Proteomes" id="UP000233398">
    <property type="component" value="Unassembled WGS sequence"/>
</dbReference>
<dbReference type="NCBIfam" id="TIGR03534">
    <property type="entry name" value="RF_mod_PrmC"/>
    <property type="match status" value="1"/>
</dbReference>
<dbReference type="GO" id="GO:0102559">
    <property type="term" value="F:peptide chain release factor N(5)-glutamine methyltransferase activity"/>
    <property type="evidence" value="ECO:0007669"/>
    <property type="project" value="UniProtKB-EC"/>
</dbReference>
<dbReference type="Pfam" id="PF17827">
    <property type="entry name" value="PrmC_N"/>
    <property type="match status" value="1"/>
</dbReference>
<comment type="caution">
    <text evidence="8">The sequence shown here is derived from an EMBL/GenBank/DDBJ whole genome shotgun (WGS) entry which is preliminary data.</text>
</comment>
<keyword evidence="3 8" id="KW-0808">Transferase</keyword>
<dbReference type="InterPro" id="IPR029063">
    <property type="entry name" value="SAM-dependent_MTases_sf"/>
</dbReference>
<feature type="domain" description="Release factor glutamine methyltransferase N-terminal" evidence="7">
    <location>
        <begin position="14"/>
        <end position="83"/>
    </location>
</feature>
<protein>
    <recommendedName>
        <fullName evidence="1">peptide chain release factor N(5)-glutamine methyltransferase</fullName>
        <ecNumber evidence="1">2.1.1.297</ecNumber>
    </recommendedName>
</protein>
<dbReference type="PANTHER" id="PTHR18895:SF74">
    <property type="entry name" value="MTRF1L RELEASE FACTOR GLUTAMINE METHYLTRANSFERASE"/>
    <property type="match status" value="1"/>
</dbReference>
<evidence type="ECO:0000256" key="3">
    <source>
        <dbReference type="ARBA" id="ARBA00022679"/>
    </source>
</evidence>
<organism evidence="8 9">
    <name type="scientific">Rhodohalobacter barkolensis</name>
    <dbReference type="NCBI Taxonomy" id="2053187"/>
    <lineage>
        <taxon>Bacteria</taxon>
        <taxon>Pseudomonadati</taxon>
        <taxon>Balneolota</taxon>
        <taxon>Balneolia</taxon>
        <taxon>Balneolales</taxon>
        <taxon>Balneolaceae</taxon>
        <taxon>Rhodohalobacter</taxon>
    </lineage>
</organism>
<dbReference type="Pfam" id="PF05175">
    <property type="entry name" value="MTS"/>
    <property type="match status" value="1"/>
</dbReference>
<dbReference type="EMBL" id="PISP01000006">
    <property type="protein sequence ID" value="PKD42545.1"/>
    <property type="molecule type" value="Genomic_DNA"/>
</dbReference>
<accession>A0A2N0VEB7</accession>
<dbReference type="SUPFAM" id="SSF53335">
    <property type="entry name" value="S-adenosyl-L-methionine-dependent methyltransferases"/>
    <property type="match status" value="1"/>
</dbReference>
<proteinExistence type="predicted"/>
<dbReference type="CDD" id="cd02440">
    <property type="entry name" value="AdoMet_MTases"/>
    <property type="match status" value="1"/>
</dbReference>
<evidence type="ECO:0000313" key="8">
    <source>
        <dbReference type="EMBL" id="PKD42545.1"/>
    </source>
</evidence>
<dbReference type="GO" id="GO:0003676">
    <property type="term" value="F:nucleic acid binding"/>
    <property type="evidence" value="ECO:0007669"/>
    <property type="project" value="InterPro"/>
</dbReference>
<dbReference type="InterPro" id="IPR002052">
    <property type="entry name" value="DNA_methylase_N6_adenine_CS"/>
</dbReference>
<dbReference type="InterPro" id="IPR040758">
    <property type="entry name" value="PrmC_N"/>
</dbReference>
<evidence type="ECO:0000313" key="9">
    <source>
        <dbReference type="Proteomes" id="UP000233398"/>
    </source>
</evidence>
<reference evidence="8 9" key="1">
    <citation type="submission" date="2017-11" db="EMBL/GenBank/DDBJ databases">
        <title>Rhodohalobacter 15182 sp. nov., isolated from a salt lake.</title>
        <authorList>
            <person name="Han S."/>
        </authorList>
    </citation>
    <scope>NUCLEOTIDE SEQUENCE [LARGE SCALE GENOMIC DNA]</scope>
    <source>
        <strain evidence="8 9">15182</strain>
    </source>
</reference>
<evidence type="ECO:0000256" key="2">
    <source>
        <dbReference type="ARBA" id="ARBA00022603"/>
    </source>
</evidence>
<comment type="catalytic activity">
    <reaction evidence="5">
        <text>L-glutaminyl-[peptide chain release factor] + S-adenosyl-L-methionine = N(5)-methyl-L-glutaminyl-[peptide chain release factor] + S-adenosyl-L-homocysteine + H(+)</text>
        <dbReference type="Rhea" id="RHEA:42896"/>
        <dbReference type="Rhea" id="RHEA-COMP:10271"/>
        <dbReference type="Rhea" id="RHEA-COMP:10272"/>
        <dbReference type="ChEBI" id="CHEBI:15378"/>
        <dbReference type="ChEBI" id="CHEBI:30011"/>
        <dbReference type="ChEBI" id="CHEBI:57856"/>
        <dbReference type="ChEBI" id="CHEBI:59789"/>
        <dbReference type="ChEBI" id="CHEBI:61891"/>
        <dbReference type="EC" id="2.1.1.297"/>
    </reaction>
</comment>
<gene>
    <name evidence="8" type="primary">prmC</name>
    <name evidence="8" type="ORF">CWD77_14120</name>
</gene>
<evidence type="ECO:0000256" key="5">
    <source>
        <dbReference type="ARBA" id="ARBA00048391"/>
    </source>
</evidence>
<dbReference type="InterPro" id="IPR004556">
    <property type="entry name" value="HemK-like"/>
</dbReference>
<dbReference type="Gene3D" id="3.40.50.150">
    <property type="entry name" value="Vaccinia Virus protein VP39"/>
    <property type="match status" value="1"/>
</dbReference>
<keyword evidence="4" id="KW-0949">S-adenosyl-L-methionine</keyword>
<dbReference type="AlphaFoldDB" id="A0A2N0VEB7"/>
<evidence type="ECO:0000256" key="1">
    <source>
        <dbReference type="ARBA" id="ARBA00012771"/>
    </source>
</evidence>
<sequence>MSSNSEKVWTVLSMLEWATDYFEEKKIQNPRLSVEWLLAHVLEINRLDLYLNFDRPLSPSELDQLRPLVKRRGSHEPLQYITGSTDFLNCTIQVNQHVLIPRTETEQLVEIILNRFPKNRNLSLLDIGTGSGCIPIAIKKARPEWSCTGVDISSEALEVANSNAEFNQVDVEFLRADLNSISGEPTFTNQHWDIVVSNPPYITHPEKEEIDPQVLEFEPELALFHNSPLHLYKKISEFSAKAGATLFLECNNKFAADIKDTTLSFYESAELLQDYDENERFVVAINPRN</sequence>
<dbReference type="PANTHER" id="PTHR18895">
    <property type="entry name" value="HEMK METHYLTRANSFERASE"/>
    <property type="match status" value="1"/>
</dbReference>
<dbReference type="Gene3D" id="1.10.8.10">
    <property type="entry name" value="DNA helicase RuvA subunit, C-terminal domain"/>
    <property type="match status" value="1"/>
</dbReference>
<keyword evidence="2 8" id="KW-0489">Methyltransferase</keyword>
<evidence type="ECO:0000259" key="7">
    <source>
        <dbReference type="Pfam" id="PF17827"/>
    </source>
</evidence>
<feature type="domain" description="Methyltransferase small" evidence="6">
    <location>
        <begin position="110"/>
        <end position="205"/>
    </location>
</feature>
<dbReference type="GO" id="GO:0032259">
    <property type="term" value="P:methylation"/>
    <property type="evidence" value="ECO:0007669"/>
    <property type="project" value="UniProtKB-KW"/>
</dbReference>
<name>A0A2N0VEB7_9BACT</name>
<dbReference type="EC" id="2.1.1.297" evidence="1"/>